<organism evidence="3 4">
    <name type="scientific">Rhododendron williamsianum</name>
    <dbReference type="NCBI Taxonomy" id="262921"/>
    <lineage>
        <taxon>Eukaryota</taxon>
        <taxon>Viridiplantae</taxon>
        <taxon>Streptophyta</taxon>
        <taxon>Embryophyta</taxon>
        <taxon>Tracheophyta</taxon>
        <taxon>Spermatophyta</taxon>
        <taxon>Magnoliopsida</taxon>
        <taxon>eudicotyledons</taxon>
        <taxon>Gunneridae</taxon>
        <taxon>Pentapetalae</taxon>
        <taxon>asterids</taxon>
        <taxon>Ericales</taxon>
        <taxon>Ericaceae</taxon>
        <taxon>Ericoideae</taxon>
        <taxon>Rhodoreae</taxon>
        <taxon>Rhododendron</taxon>
    </lineage>
</organism>
<gene>
    <name evidence="3" type="ORF">C3L33_15971</name>
</gene>
<dbReference type="InterPro" id="IPR040265">
    <property type="entry name" value="CHUP1/IPGA1-like"/>
</dbReference>
<evidence type="ECO:0000256" key="2">
    <source>
        <dbReference type="SAM" id="MobiDB-lite"/>
    </source>
</evidence>
<feature type="compositionally biased region" description="Low complexity" evidence="2">
    <location>
        <begin position="8"/>
        <end position="17"/>
    </location>
</feature>
<feature type="compositionally biased region" description="Low complexity" evidence="2">
    <location>
        <begin position="24"/>
        <end position="34"/>
    </location>
</feature>
<keyword evidence="1" id="KW-0175">Coiled coil</keyword>
<name>A0A6A4LC38_9ERIC</name>
<sequence>MKQEVSPTATTASTTATKPQGNPRAAASSRLRASSKPKDSHTAIGNNNNGNRVSPPLLPKPTPNSKPVLANKPKPRSGVEQFSRPTRRQHTPDLKNSDLGGKKELDEEVDQEKKKSETLIRDLQTEVLELKADLDRTQRLNEELQLFMIDFFNLPTCVDGTNISFVQTTPTFKDIQKLIATKLDHSKVTNESTSDARPTTRALMAPGIQSVPVASADLQRKVAACHLPPPPPPPLPPRATLKGAIVPKAPIISLSGSRNHDKPVVMSAHSNLVGEIRKRSTHLLAIKTDIETKGEFVNSLIQKVLDAAYSAIEDVLQFVDWLDDQLLSLADERAVLKHFKWPEKKADAMREAAVEYRGLKLLESELSSHKDDPTIPCGVAFKKMAGLLDKSEKSIQRLIKLRTSVVLSYQQFKIPIDWMLDSGFISKIKQGSMMLAKIYLRRVTMELESAQYLERESTQEGLLLQGIHFAYKVHQVCDLESVVN</sequence>
<accession>A0A6A4LC38</accession>
<evidence type="ECO:0008006" key="5">
    <source>
        <dbReference type="Google" id="ProtNLM"/>
    </source>
</evidence>
<keyword evidence="4" id="KW-1185">Reference proteome</keyword>
<comment type="caution">
    <text evidence="3">The sequence shown here is derived from an EMBL/GenBank/DDBJ whole genome shotgun (WGS) entry which is preliminary data.</text>
</comment>
<evidence type="ECO:0000256" key="1">
    <source>
        <dbReference type="ARBA" id="ARBA00023054"/>
    </source>
</evidence>
<dbReference type="GO" id="GO:0055028">
    <property type="term" value="C:cortical microtubule"/>
    <property type="evidence" value="ECO:0007669"/>
    <property type="project" value="TreeGrafter"/>
</dbReference>
<dbReference type="EMBL" id="QEFC01002448">
    <property type="protein sequence ID" value="KAE9452128.1"/>
    <property type="molecule type" value="Genomic_DNA"/>
</dbReference>
<feature type="compositionally biased region" description="Basic and acidic residues" evidence="2">
    <location>
        <begin position="90"/>
        <end position="116"/>
    </location>
</feature>
<dbReference type="GO" id="GO:0072699">
    <property type="term" value="P:protein localization to cortical microtubule cytoskeleton"/>
    <property type="evidence" value="ECO:0007669"/>
    <property type="project" value="TreeGrafter"/>
</dbReference>
<feature type="region of interest" description="Disordered" evidence="2">
    <location>
        <begin position="1"/>
        <end position="116"/>
    </location>
</feature>
<dbReference type="OrthoDB" id="673648at2759"/>
<feature type="compositionally biased region" description="Polar residues" evidence="2">
    <location>
        <begin position="43"/>
        <end position="52"/>
    </location>
</feature>
<protein>
    <recommendedName>
        <fullName evidence="5">Protein CHUP1, chloroplastic</fullName>
    </recommendedName>
</protein>
<proteinExistence type="predicted"/>
<reference evidence="3 4" key="1">
    <citation type="journal article" date="2019" name="Genome Biol. Evol.">
        <title>The Rhododendron genome and chromosomal organization provide insight into shared whole-genome duplications across the heath family (Ericaceae).</title>
        <authorList>
            <person name="Soza V.L."/>
            <person name="Lindsley D."/>
            <person name="Waalkes A."/>
            <person name="Ramage E."/>
            <person name="Patwardhan R.P."/>
            <person name="Burton J.N."/>
            <person name="Adey A."/>
            <person name="Kumar A."/>
            <person name="Qiu R."/>
            <person name="Shendure J."/>
            <person name="Hall B."/>
        </authorList>
    </citation>
    <scope>NUCLEOTIDE SEQUENCE [LARGE SCALE GENOMIC DNA]</scope>
    <source>
        <strain evidence="3">RSF 1966-606</strain>
    </source>
</reference>
<dbReference type="PANTHER" id="PTHR31342">
    <property type="entry name" value="PROTEIN CHUP1, CHLOROPLASTIC"/>
    <property type="match status" value="1"/>
</dbReference>
<dbReference type="PANTHER" id="PTHR31342:SF43">
    <property type="entry name" value="F11A17.16"/>
    <property type="match status" value="1"/>
</dbReference>
<evidence type="ECO:0000313" key="3">
    <source>
        <dbReference type="EMBL" id="KAE9452128.1"/>
    </source>
</evidence>
<evidence type="ECO:0000313" key="4">
    <source>
        <dbReference type="Proteomes" id="UP000428333"/>
    </source>
</evidence>
<dbReference type="Proteomes" id="UP000428333">
    <property type="component" value="Linkage Group LG09"/>
</dbReference>
<feature type="non-terminal residue" evidence="3">
    <location>
        <position position="1"/>
    </location>
</feature>
<dbReference type="AlphaFoldDB" id="A0A6A4LC38"/>